<dbReference type="AlphaFoldDB" id="A0A3B1DYP9"/>
<dbReference type="SUPFAM" id="SSF49265">
    <property type="entry name" value="Fibronectin type III"/>
    <property type="match status" value="1"/>
</dbReference>
<name>A0A3B1DYP9_9ZZZZ</name>
<protein>
    <submittedName>
        <fullName evidence="2">Uncharacterized protein</fullName>
    </submittedName>
</protein>
<gene>
    <name evidence="2" type="ORF">MNBD_PLANCTO03-464</name>
</gene>
<organism evidence="2">
    <name type="scientific">hydrothermal vent metagenome</name>
    <dbReference type="NCBI Taxonomy" id="652676"/>
    <lineage>
        <taxon>unclassified sequences</taxon>
        <taxon>metagenomes</taxon>
        <taxon>ecological metagenomes</taxon>
    </lineage>
</organism>
<reference evidence="2" key="1">
    <citation type="submission" date="2018-06" db="EMBL/GenBank/DDBJ databases">
        <authorList>
            <person name="Zhirakovskaya E."/>
        </authorList>
    </citation>
    <scope>NUCLEOTIDE SEQUENCE</scope>
</reference>
<sequence>TTQKHNTKTRAGCRQKGIAMGVLPDSRIQQIEWFEQRLAAWMSNTAAIGLTPAQVSQLQGELAAARADYMTAQQARNDSKSATVGFHASSDTLVDDGRDLIKTIKAFAEATNDPNVYVLADVPPPAPPGVVPPPGTPFDFRVSLLQDGAIELGWKCNNPTGGGGTVYEIKRSEAGGPMAFINNTGAKSFVDNTVPANSGPVTYQITAVRSTLSGNPAQFTVQFGAGGTNQNNNADSGDGELGIAA</sequence>
<dbReference type="InterPro" id="IPR036116">
    <property type="entry name" value="FN3_sf"/>
</dbReference>
<feature type="region of interest" description="Disordered" evidence="1">
    <location>
        <begin position="224"/>
        <end position="245"/>
    </location>
</feature>
<evidence type="ECO:0000256" key="1">
    <source>
        <dbReference type="SAM" id="MobiDB-lite"/>
    </source>
</evidence>
<evidence type="ECO:0000313" key="2">
    <source>
        <dbReference type="EMBL" id="VAX40710.1"/>
    </source>
</evidence>
<accession>A0A3B1DYP9</accession>
<proteinExistence type="predicted"/>
<feature type="non-terminal residue" evidence="2">
    <location>
        <position position="1"/>
    </location>
</feature>
<dbReference type="EMBL" id="UOGK01000433">
    <property type="protein sequence ID" value="VAX40710.1"/>
    <property type="molecule type" value="Genomic_DNA"/>
</dbReference>
<dbReference type="InterPro" id="IPR013783">
    <property type="entry name" value="Ig-like_fold"/>
</dbReference>
<dbReference type="Gene3D" id="2.60.40.10">
    <property type="entry name" value="Immunoglobulins"/>
    <property type="match status" value="1"/>
</dbReference>